<keyword evidence="2" id="KW-0560">Oxidoreductase</keyword>
<proteinExistence type="inferred from homology"/>
<evidence type="ECO:0000256" key="1">
    <source>
        <dbReference type="ARBA" id="ARBA00006484"/>
    </source>
</evidence>
<dbReference type="SUPFAM" id="SSF51735">
    <property type="entry name" value="NAD(P)-binding Rossmann-fold domains"/>
    <property type="match status" value="1"/>
</dbReference>
<dbReference type="InterPro" id="IPR002347">
    <property type="entry name" value="SDR_fam"/>
</dbReference>
<dbReference type="Pfam" id="PF13561">
    <property type="entry name" value="adh_short_C2"/>
    <property type="match status" value="1"/>
</dbReference>
<dbReference type="Proteomes" id="UP001498476">
    <property type="component" value="Unassembled WGS sequence"/>
</dbReference>
<comment type="caution">
    <text evidence="3">The sequence shown here is derived from an EMBL/GenBank/DDBJ whole genome shotgun (WGS) entry which is preliminary data.</text>
</comment>
<comment type="similarity">
    <text evidence="1">Belongs to the short-chain dehydrogenases/reductases (SDR) family.</text>
</comment>
<dbReference type="PRINTS" id="PR00081">
    <property type="entry name" value="GDHRDH"/>
</dbReference>
<sequence>MSKIAPILKTLSQQAPTKVTTQHTTAAVVRALHTTPATRNAALGPRHLLPEFSMKDKVVVVSGGARGLGLVQIEALLEAGAKVHAIDRLPSPETDPTSSFSHIAKRAREELGTSLTYHQVDVRDVPQLNKIFEGIADETGRLDGLIAAAGINQETPALEYTAEDADRMMSINFTGCFMTAQAAARQMIRLKQPGSICLIASMSATIANKGMIAPVYNPSKAAVVQLGRNLASEWGQYGIRVNTLSPGYILTQMLRNLFNDYPERETKWPEENMLNRISNPEEYRGAAVFLLSDASSFMTGSDLRIDGGHAAW</sequence>
<evidence type="ECO:0008006" key="5">
    <source>
        <dbReference type="Google" id="ProtNLM"/>
    </source>
</evidence>
<accession>A0ABR1GIE7</accession>
<gene>
    <name evidence="3" type="ORF">QQX98_012638</name>
</gene>
<evidence type="ECO:0000313" key="4">
    <source>
        <dbReference type="Proteomes" id="UP001498476"/>
    </source>
</evidence>
<dbReference type="PANTHER" id="PTHR43008">
    <property type="entry name" value="BENZIL REDUCTASE"/>
    <property type="match status" value="1"/>
</dbReference>
<reference evidence="3 4" key="1">
    <citation type="journal article" date="2025" name="Microbiol. Resour. Announc.">
        <title>Draft genome sequences for Neonectria magnoliae and Neonectria punicea, canker pathogens of Liriodendron tulipifera and Acer saccharum in West Virginia.</title>
        <authorList>
            <person name="Petronek H.M."/>
            <person name="Kasson M.T."/>
            <person name="Metheny A.M."/>
            <person name="Stauder C.M."/>
            <person name="Lovett B."/>
            <person name="Lynch S.C."/>
            <person name="Garnas J.R."/>
            <person name="Kasson L.R."/>
            <person name="Stajich J.E."/>
        </authorList>
    </citation>
    <scope>NUCLEOTIDE SEQUENCE [LARGE SCALE GENOMIC DNA]</scope>
    <source>
        <strain evidence="3 4">NRRL 64653</strain>
    </source>
</reference>
<dbReference type="PANTHER" id="PTHR43008:SF4">
    <property type="entry name" value="CHAIN DEHYDROGENASE, PUTATIVE (AFU_ORTHOLOGUE AFUA_4G08710)-RELATED"/>
    <property type="match status" value="1"/>
</dbReference>
<keyword evidence="4" id="KW-1185">Reference proteome</keyword>
<protein>
    <recommendedName>
        <fullName evidence="5">Oxidoreductase</fullName>
    </recommendedName>
</protein>
<evidence type="ECO:0000256" key="2">
    <source>
        <dbReference type="ARBA" id="ARBA00023002"/>
    </source>
</evidence>
<dbReference type="Gene3D" id="3.40.50.720">
    <property type="entry name" value="NAD(P)-binding Rossmann-like Domain"/>
    <property type="match status" value="1"/>
</dbReference>
<organism evidence="3 4">
    <name type="scientific">Neonectria punicea</name>
    <dbReference type="NCBI Taxonomy" id="979145"/>
    <lineage>
        <taxon>Eukaryota</taxon>
        <taxon>Fungi</taxon>
        <taxon>Dikarya</taxon>
        <taxon>Ascomycota</taxon>
        <taxon>Pezizomycotina</taxon>
        <taxon>Sordariomycetes</taxon>
        <taxon>Hypocreomycetidae</taxon>
        <taxon>Hypocreales</taxon>
        <taxon>Nectriaceae</taxon>
        <taxon>Neonectria</taxon>
    </lineage>
</organism>
<name>A0ABR1GIE7_9HYPO</name>
<evidence type="ECO:0000313" key="3">
    <source>
        <dbReference type="EMBL" id="KAK7397990.1"/>
    </source>
</evidence>
<dbReference type="InterPro" id="IPR036291">
    <property type="entry name" value="NAD(P)-bd_dom_sf"/>
</dbReference>
<dbReference type="EMBL" id="JAZAVJ010000394">
    <property type="protein sequence ID" value="KAK7397990.1"/>
    <property type="molecule type" value="Genomic_DNA"/>
</dbReference>